<dbReference type="AlphaFoldDB" id="A0A060Z093"/>
<accession>A0A060Z093</accession>
<gene>
    <name evidence="2" type="ORF">GSONMT00058849001</name>
</gene>
<proteinExistence type="predicted"/>
<evidence type="ECO:0000256" key="1">
    <source>
        <dbReference type="SAM" id="MobiDB-lite"/>
    </source>
</evidence>
<reference evidence="2" key="1">
    <citation type="journal article" date="2014" name="Nat. Commun.">
        <title>The rainbow trout genome provides novel insights into evolution after whole-genome duplication in vertebrates.</title>
        <authorList>
            <person name="Berthelot C."/>
            <person name="Brunet F."/>
            <person name="Chalopin D."/>
            <person name="Juanchich A."/>
            <person name="Bernard M."/>
            <person name="Noel B."/>
            <person name="Bento P."/>
            <person name="Da Silva C."/>
            <person name="Labadie K."/>
            <person name="Alberti A."/>
            <person name="Aury J.M."/>
            <person name="Louis A."/>
            <person name="Dehais P."/>
            <person name="Bardou P."/>
            <person name="Montfort J."/>
            <person name="Klopp C."/>
            <person name="Cabau C."/>
            <person name="Gaspin C."/>
            <person name="Thorgaard G.H."/>
            <person name="Boussaha M."/>
            <person name="Quillet E."/>
            <person name="Guyomard R."/>
            <person name="Galiana D."/>
            <person name="Bobe J."/>
            <person name="Volff J.N."/>
            <person name="Genet C."/>
            <person name="Wincker P."/>
            <person name="Jaillon O."/>
            <person name="Roest Crollius H."/>
            <person name="Guiguen Y."/>
        </authorList>
    </citation>
    <scope>NUCLEOTIDE SEQUENCE [LARGE SCALE GENOMIC DNA]</scope>
</reference>
<evidence type="ECO:0000313" key="3">
    <source>
        <dbReference type="Proteomes" id="UP000193380"/>
    </source>
</evidence>
<evidence type="ECO:0000313" key="2">
    <source>
        <dbReference type="EMBL" id="CDQ97538.1"/>
    </source>
</evidence>
<feature type="compositionally biased region" description="Low complexity" evidence="1">
    <location>
        <begin position="12"/>
        <end position="26"/>
    </location>
</feature>
<dbReference type="STRING" id="8022.A0A060Z093"/>
<dbReference type="Proteomes" id="UP000193380">
    <property type="component" value="Unassembled WGS sequence"/>
</dbReference>
<reference evidence="2" key="2">
    <citation type="submission" date="2014-03" db="EMBL/GenBank/DDBJ databases">
        <authorList>
            <person name="Genoscope - CEA"/>
        </authorList>
    </citation>
    <scope>NUCLEOTIDE SEQUENCE</scope>
</reference>
<name>A0A060Z093_ONCMY</name>
<dbReference type="PaxDb" id="8022-A0A060Z093"/>
<protein>
    <submittedName>
        <fullName evidence="2">Uncharacterized protein</fullName>
    </submittedName>
</protein>
<dbReference type="EMBL" id="FR931470">
    <property type="protein sequence ID" value="CDQ97538.1"/>
    <property type="molecule type" value="Genomic_DNA"/>
</dbReference>
<sequence length="216" mass="23335">MDTQSQEHYPLAPSLSPTQPQASAPAPREDCSEAVPSVVRAEMPPAVMDPIAPITVMPVTLTSSPAPAVPAPPPGLPPLVQATAETSKLSDTKDIPLKAGTERLITPNSKLEPQALFRKSPTTVCQTVPATPKTWKKPNEGSPVGDASKRETEVSNDAFYSLYGGGHTCPHALRQTAKRQYRTKIESYYPGSNARQMWQGLQTIRRQKEAQSRAAQ</sequence>
<organism evidence="2 3">
    <name type="scientific">Oncorhynchus mykiss</name>
    <name type="common">Rainbow trout</name>
    <name type="synonym">Salmo gairdneri</name>
    <dbReference type="NCBI Taxonomy" id="8022"/>
    <lineage>
        <taxon>Eukaryota</taxon>
        <taxon>Metazoa</taxon>
        <taxon>Chordata</taxon>
        <taxon>Craniata</taxon>
        <taxon>Vertebrata</taxon>
        <taxon>Euteleostomi</taxon>
        <taxon>Actinopterygii</taxon>
        <taxon>Neopterygii</taxon>
        <taxon>Teleostei</taxon>
        <taxon>Protacanthopterygii</taxon>
        <taxon>Salmoniformes</taxon>
        <taxon>Salmonidae</taxon>
        <taxon>Salmoninae</taxon>
        <taxon>Oncorhynchus</taxon>
    </lineage>
</organism>
<feature type="region of interest" description="Disordered" evidence="1">
    <location>
        <begin position="122"/>
        <end position="151"/>
    </location>
</feature>
<feature type="region of interest" description="Disordered" evidence="1">
    <location>
        <begin position="1"/>
        <end position="36"/>
    </location>
</feature>